<evidence type="ECO:0000256" key="8">
    <source>
        <dbReference type="PIRSR" id="PIRSR601501-1"/>
    </source>
</evidence>
<dbReference type="PROSITE" id="PS00507">
    <property type="entry name" value="NI_HGENASE_L_1"/>
    <property type="match status" value="1"/>
</dbReference>
<comment type="cofactor">
    <cofactor evidence="1 8">
        <name>Ni(2+)</name>
        <dbReference type="ChEBI" id="CHEBI:49786"/>
    </cofactor>
</comment>
<feature type="binding site" evidence="8">
    <location>
        <position position="42"/>
    </location>
    <ligand>
        <name>Mg(2+)</name>
        <dbReference type="ChEBI" id="CHEBI:18420"/>
    </ligand>
</feature>
<keyword evidence="8" id="KW-0460">Magnesium</keyword>
<dbReference type="Pfam" id="PF00374">
    <property type="entry name" value="NiFeSe_Hases"/>
    <property type="match status" value="1"/>
</dbReference>
<dbReference type="OrthoDB" id="9761717at2"/>
<protein>
    <submittedName>
        <fullName evidence="10">Hydrogenase large subunit</fullName>
    </submittedName>
</protein>
<dbReference type="InterPro" id="IPR001501">
    <property type="entry name" value="Ni-dep_hyd_lsu"/>
</dbReference>
<dbReference type="InterPro" id="IPR050867">
    <property type="entry name" value="NiFe/NiFeSe_hydrgnase_LSU"/>
</dbReference>
<reference evidence="10 11" key="1">
    <citation type="submission" date="2017-04" db="EMBL/GenBank/DDBJ databases">
        <title>Genomic insights into metabolism of Thermodesulfobium acidiphilum.</title>
        <authorList>
            <person name="Toshchakov S.V."/>
            <person name="Frolov E.N."/>
            <person name="Kublanov I.V."/>
            <person name="Samarov N.I."/>
            <person name="Novikov A."/>
            <person name="Lebedinsky A.V."/>
            <person name="Bonch-Osmolovskaya E.A."/>
            <person name="Chernyh N.A."/>
        </authorList>
    </citation>
    <scope>NUCLEOTIDE SEQUENCE [LARGE SCALE GENOMIC DNA]</scope>
    <source>
        <strain evidence="10 11">3127-1</strain>
    </source>
</reference>
<evidence type="ECO:0000256" key="5">
    <source>
        <dbReference type="ARBA" id="ARBA00022596"/>
    </source>
</evidence>
<evidence type="ECO:0000256" key="4">
    <source>
        <dbReference type="ARBA" id="ARBA00011771"/>
    </source>
</evidence>
<dbReference type="PANTHER" id="PTHR42958:SF2">
    <property type="entry name" value="UPTAKE HYDROGENASE LARGE SUBUNIT"/>
    <property type="match status" value="1"/>
</dbReference>
<comment type="subcellular location">
    <subcellularLocation>
        <location evidence="2">Cell envelope</location>
    </subcellularLocation>
</comment>
<evidence type="ECO:0000256" key="2">
    <source>
        <dbReference type="ARBA" id="ARBA00004196"/>
    </source>
</evidence>
<feature type="binding site" evidence="8">
    <location>
        <position position="61"/>
    </location>
    <ligand>
        <name>Ni(2+)</name>
        <dbReference type="ChEBI" id="CHEBI:49786"/>
    </ligand>
</feature>
<dbReference type="FunFam" id="1.10.645.10:FF:000002">
    <property type="entry name" value="Hydrogenase 2 large subunit"/>
    <property type="match status" value="1"/>
</dbReference>
<organism evidence="10 11">
    <name type="scientific">Thermodesulfobium acidiphilum</name>
    <dbReference type="NCBI Taxonomy" id="1794699"/>
    <lineage>
        <taxon>Bacteria</taxon>
        <taxon>Pseudomonadati</taxon>
        <taxon>Thermodesulfobiota</taxon>
        <taxon>Thermodesulfobiia</taxon>
        <taxon>Thermodesulfobiales</taxon>
        <taxon>Thermodesulfobiaceae</taxon>
        <taxon>Thermodesulfobium</taxon>
    </lineage>
</organism>
<keyword evidence="5 8" id="KW-0533">Nickel</keyword>
<dbReference type="KEGG" id="taci:TDSAC_0333"/>
<dbReference type="PROSITE" id="PS00508">
    <property type="entry name" value="NI_HGENASE_L_2"/>
    <property type="match status" value="1"/>
</dbReference>
<comment type="cofactor">
    <cofactor evidence="8">
        <name>Fe cation</name>
        <dbReference type="ChEBI" id="CHEBI:24875"/>
    </cofactor>
</comment>
<dbReference type="Proteomes" id="UP000244792">
    <property type="component" value="Chromosome"/>
</dbReference>
<dbReference type="InterPro" id="IPR029014">
    <property type="entry name" value="NiFe-Hase_large"/>
</dbReference>
<comment type="subunit">
    <text evidence="4">Heterodimer of a large and a small subunit.</text>
</comment>
<keyword evidence="11" id="KW-1185">Reference proteome</keyword>
<accession>A0A2R4VZ40</accession>
<gene>
    <name evidence="10" type="ORF">TDSAC_0333</name>
</gene>
<evidence type="ECO:0000256" key="9">
    <source>
        <dbReference type="RuleBase" id="RU003896"/>
    </source>
</evidence>
<keyword evidence="7 9" id="KW-0560">Oxidoreductase</keyword>
<feature type="binding site" evidence="8">
    <location>
        <position position="64"/>
    </location>
    <ligand>
        <name>Ni(2+)</name>
        <dbReference type="ChEBI" id="CHEBI:49786"/>
    </ligand>
</feature>
<sequence>MANKIVIDPVTRIEGHLRIEVEVENGVVKDAWSSGTMARGFEAMLIGRQPMDAIYVTERSCGVCTMVHGLCSSRALDMAYGCKVPEAGILLRNLMLAALYMGDHIQIFYNLNAPDYIDITAVAGYKGNDPKLLAIKDKIVALVKANDTSPFTPTYKNDQYTLTDPEIVTTLVHHYLQAIEARAIAQKCIAIFGGKSPHQAGVIQGGVTYHPNLEDLVKYKEYIAKVIDFVQNVYWKDILFLGSGPLLPVGQAGLGGGYNNYLSGPEFPLDNSGKDFLWKGGVVTDGNLGAVQPLDGQKIAESVAHSWYDYSNNQPLLQPFEGETKFNLKKEGAYSFLKAPRYDGKPYEVGPLAWAMTVQPKEFMDIVTKLNIKPGFLARHAARAYQAVDVSKNVMKWVDQLASLMGKGPLIVNDDKPTPDNARGFGFVEAPRGFLSHWAIIEGKKLKNYQQVVPTTWNASPRDANNVRGQYEQSLIGIPVPDPENPINVVRNIRSFDPCLACAVHIIHPESNRILKFVVE</sequence>
<feature type="binding site" evidence="8">
    <location>
        <position position="499"/>
    </location>
    <ligand>
        <name>Ni(2+)</name>
        <dbReference type="ChEBI" id="CHEBI:49786"/>
    </ligand>
</feature>
<evidence type="ECO:0000256" key="3">
    <source>
        <dbReference type="ARBA" id="ARBA00009292"/>
    </source>
</evidence>
<evidence type="ECO:0000256" key="6">
    <source>
        <dbReference type="ARBA" id="ARBA00022723"/>
    </source>
</evidence>
<feature type="binding site" evidence="8">
    <location>
        <position position="64"/>
    </location>
    <ligand>
        <name>Fe cation</name>
        <dbReference type="ChEBI" id="CHEBI:24875"/>
    </ligand>
</feature>
<name>A0A2R4VZ40_THEAF</name>
<dbReference type="AlphaFoldDB" id="A0A2R4VZ40"/>
<dbReference type="GO" id="GO:0016151">
    <property type="term" value="F:nickel cation binding"/>
    <property type="evidence" value="ECO:0007669"/>
    <property type="project" value="InterPro"/>
</dbReference>
<evidence type="ECO:0000256" key="1">
    <source>
        <dbReference type="ARBA" id="ARBA00001967"/>
    </source>
</evidence>
<dbReference type="InterPro" id="IPR018194">
    <property type="entry name" value="Ni-dep_hyd_lsu_Ni_BS"/>
</dbReference>
<feature type="binding site" evidence="8">
    <location>
        <position position="505"/>
    </location>
    <ligand>
        <name>Mg(2+)</name>
        <dbReference type="ChEBI" id="CHEBI:18420"/>
    </ligand>
</feature>
<proteinExistence type="inferred from homology"/>
<feature type="binding site" evidence="8">
    <location>
        <position position="502"/>
    </location>
    <ligand>
        <name>Fe cation</name>
        <dbReference type="ChEBI" id="CHEBI:24875"/>
    </ligand>
</feature>
<dbReference type="GO" id="GO:0030313">
    <property type="term" value="C:cell envelope"/>
    <property type="evidence" value="ECO:0007669"/>
    <property type="project" value="UniProtKB-SubCell"/>
</dbReference>
<evidence type="ECO:0000313" key="10">
    <source>
        <dbReference type="EMBL" id="AWB09710.1"/>
    </source>
</evidence>
<dbReference type="Gene3D" id="1.10.645.10">
    <property type="entry name" value="Cytochrome-c3 Hydrogenase, chain B"/>
    <property type="match status" value="1"/>
</dbReference>
<comment type="similarity">
    <text evidence="3 9">Belongs to the [NiFe]/[NiFeSe] hydrogenase large subunit family.</text>
</comment>
<keyword evidence="8" id="KW-0408">Iron</keyword>
<keyword evidence="6 8" id="KW-0479">Metal-binding</keyword>
<dbReference type="PANTHER" id="PTHR42958">
    <property type="entry name" value="HYDROGENASE-2 LARGE CHAIN"/>
    <property type="match status" value="1"/>
</dbReference>
<dbReference type="GO" id="GO:0008901">
    <property type="term" value="F:ferredoxin hydrogenase activity"/>
    <property type="evidence" value="ECO:0007669"/>
    <property type="project" value="InterPro"/>
</dbReference>
<dbReference type="NCBIfam" id="NF033181">
    <property type="entry name" value="NiFeSe_hydrog"/>
    <property type="match status" value="1"/>
</dbReference>
<dbReference type="SUPFAM" id="SSF56762">
    <property type="entry name" value="HydB/Nqo4-like"/>
    <property type="match status" value="1"/>
</dbReference>
<evidence type="ECO:0000256" key="7">
    <source>
        <dbReference type="ARBA" id="ARBA00023002"/>
    </source>
</evidence>
<dbReference type="EMBL" id="CP020921">
    <property type="protein sequence ID" value="AWB09710.1"/>
    <property type="molecule type" value="Genomic_DNA"/>
</dbReference>
<evidence type="ECO:0000313" key="11">
    <source>
        <dbReference type="Proteomes" id="UP000244792"/>
    </source>
</evidence>
<dbReference type="RefSeq" id="WP_108308377.1">
    <property type="nucleotide sequence ID" value="NZ_CP020921.1"/>
</dbReference>